<reference evidence="2 3" key="1">
    <citation type="journal article" date="2013" name="Curr. Biol.">
        <title>The Genome of the Foraminiferan Reticulomyxa filosa.</title>
        <authorList>
            <person name="Glockner G."/>
            <person name="Hulsmann N."/>
            <person name="Schleicher M."/>
            <person name="Noegel A.A."/>
            <person name="Eichinger L."/>
            <person name="Gallinger C."/>
            <person name="Pawlowski J."/>
            <person name="Sierra R."/>
            <person name="Euteneuer U."/>
            <person name="Pillet L."/>
            <person name="Moustafa A."/>
            <person name="Platzer M."/>
            <person name="Groth M."/>
            <person name="Szafranski K."/>
            <person name="Schliwa M."/>
        </authorList>
    </citation>
    <scope>NUCLEOTIDE SEQUENCE [LARGE SCALE GENOMIC DNA]</scope>
</reference>
<dbReference type="Pfam" id="PF10291">
    <property type="entry name" value="muHD"/>
    <property type="match status" value="1"/>
</dbReference>
<dbReference type="Proteomes" id="UP000023152">
    <property type="component" value="Unassembled WGS sequence"/>
</dbReference>
<evidence type="ECO:0000313" key="3">
    <source>
        <dbReference type="Proteomes" id="UP000023152"/>
    </source>
</evidence>
<gene>
    <name evidence="2" type="ORF">RFI_17784</name>
</gene>
<comment type="caution">
    <text evidence="2">The sequence shown here is derived from an EMBL/GenBank/DDBJ whole genome shotgun (WGS) entry which is preliminary data.</text>
</comment>
<evidence type="ECO:0000313" key="2">
    <source>
        <dbReference type="EMBL" id="ETO19448.1"/>
    </source>
</evidence>
<name>X6N0N5_RETFI</name>
<dbReference type="AlphaFoldDB" id="X6N0N5"/>
<proteinExistence type="predicted"/>
<protein>
    <recommendedName>
        <fullName evidence="1">Muniscin C-terminal domain-containing protein</fullName>
    </recommendedName>
</protein>
<feature type="domain" description="Muniscin C-terminal" evidence="1">
    <location>
        <begin position="24"/>
        <end position="191"/>
    </location>
</feature>
<sequence>MYVGHEKGDCIQVKYPANEQEIPLLKYSWDVENPLSVCPVMMKIVKKFDESHALLHCKLRLNPKYSSVNVSEFSIKAKCQPDGSVMERCSEHLPAENDTQCQFHWSKEHPHTFMWKINGFAGTKKEDKSEQFELKANFDTSKLINDFDVKCSFCIEDFGVSKISLAEPDYKQKTILQGINHARTVRSGDFVIR</sequence>
<evidence type="ECO:0000259" key="1">
    <source>
        <dbReference type="Pfam" id="PF10291"/>
    </source>
</evidence>
<accession>X6N0N5</accession>
<dbReference type="EMBL" id="ASPP01013668">
    <property type="protein sequence ID" value="ETO19448.1"/>
    <property type="molecule type" value="Genomic_DNA"/>
</dbReference>
<organism evidence="2 3">
    <name type="scientific">Reticulomyxa filosa</name>
    <dbReference type="NCBI Taxonomy" id="46433"/>
    <lineage>
        <taxon>Eukaryota</taxon>
        <taxon>Sar</taxon>
        <taxon>Rhizaria</taxon>
        <taxon>Retaria</taxon>
        <taxon>Foraminifera</taxon>
        <taxon>Monothalamids</taxon>
        <taxon>Reticulomyxidae</taxon>
        <taxon>Reticulomyxa</taxon>
    </lineage>
</organism>
<dbReference type="InterPro" id="IPR018808">
    <property type="entry name" value="Muniscin_C"/>
</dbReference>
<keyword evidence="3" id="KW-1185">Reference proteome</keyword>